<protein>
    <recommendedName>
        <fullName evidence="4">Protein FAF1</fullName>
    </recommendedName>
</protein>
<dbReference type="InParanoid" id="A0A3N4LCH5"/>
<dbReference type="AlphaFoldDB" id="A0A3N4LCH5"/>
<feature type="compositionally biased region" description="Basic and acidic residues" evidence="1">
    <location>
        <begin position="277"/>
        <end position="297"/>
    </location>
</feature>
<feature type="region of interest" description="Disordered" evidence="1">
    <location>
        <begin position="150"/>
        <end position="182"/>
    </location>
</feature>
<evidence type="ECO:0000256" key="1">
    <source>
        <dbReference type="SAM" id="MobiDB-lite"/>
    </source>
</evidence>
<feature type="compositionally biased region" description="Low complexity" evidence="1">
    <location>
        <begin position="150"/>
        <end position="163"/>
    </location>
</feature>
<dbReference type="GO" id="GO:0000462">
    <property type="term" value="P:maturation of SSU-rRNA from tricistronic rRNA transcript (SSU-rRNA, 5.8S rRNA, LSU-rRNA)"/>
    <property type="evidence" value="ECO:0007669"/>
    <property type="project" value="TreeGrafter"/>
</dbReference>
<dbReference type="OrthoDB" id="5556956at2759"/>
<accession>A0A3N4LCH5</accession>
<keyword evidence="3" id="KW-1185">Reference proteome</keyword>
<dbReference type="PANTHER" id="PTHR28096">
    <property type="entry name" value="PROTEIN FAF1"/>
    <property type="match status" value="1"/>
</dbReference>
<dbReference type="InterPro" id="IPR027973">
    <property type="entry name" value="FSAF1-like"/>
</dbReference>
<dbReference type="PANTHER" id="PTHR28096:SF1">
    <property type="entry name" value="PROTEIN FAF1"/>
    <property type="match status" value="1"/>
</dbReference>
<gene>
    <name evidence="2" type="ORF">L211DRAFT_662376</name>
</gene>
<feature type="region of interest" description="Disordered" evidence="1">
    <location>
        <begin position="277"/>
        <end position="354"/>
    </location>
</feature>
<feature type="compositionally biased region" description="Basic residues" evidence="1">
    <location>
        <begin position="332"/>
        <end position="354"/>
    </location>
</feature>
<proteinExistence type="predicted"/>
<evidence type="ECO:0008006" key="4">
    <source>
        <dbReference type="Google" id="ProtNLM"/>
    </source>
</evidence>
<dbReference type="FunCoup" id="A0A3N4LCH5">
    <property type="interactions" value="189"/>
</dbReference>
<evidence type="ECO:0000313" key="2">
    <source>
        <dbReference type="EMBL" id="RPB19169.1"/>
    </source>
</evidence>
<feature type="compositionally biased region" description="Basic and acidic residues" evidence="1">
    <location>
        <begin position="45"/>
        <end position="56"/>
    </location>
</feature>
<feature type="compositionally biased region" description="Acidic residues" evidence="1">
    <location>
        <begin position="57"/>
        <end position="83"/>
    </location>
</feature>
<dbReference type="Pfam" id="PF15375">
    <property type="entry name" value="FSAF1"/>
    <property type="match status" value="1"/>
</dbReference>
<dbReference type="InterPro" id="IPR053030">
    <property type="entry name" value="Ribosomal_biogenesis_FAF1-like"/>
</dbReference>
<dbReference type="GO" id="GO:0005730">
    <property type="term" value="C:nucleolus"/>
    <property type="evidence" value="ECO:0007669"/>
    <property type="project" value="TreeGrafter"/>
</dbReference>
<feature type="compositionally biased region" description="Basic and acidic residues" evidence="1">
    <location>
        <begin position="313"/>
        <end position="328"/>
    </location>
</feature>
<dbReference type="STRING" id="1051890.A0A3N4LCH5"/>
<reference evidence="2 3" key="1">
    <citation type="journal article" date="2018" name="Nat. Ecol. Evol.">
        <title>Pezizomycetes genomes reveal the molecular basis of ectomycorrhizal truffle lifestyle.</title>
        <authorList>
            <person name="Murat C."/>
            <person name="Payen T."/>
            <person name="Noel B."/>
            <person name="Kuo A."/>
            <person name="Morin E."/>
            <person name="Chen J."/>
            <person name="Kohler A."/>
            <person name="Krizsan K."/>
            <person name="Balestrini R."/>
            <person name="Da Silva C."/>
            <person name="Montanini B."/>
            <person name="Hainaut M."/>
            <person name="Levati E."/>
            <person name="Barry K.W."/>
            <person name="Belfiori B."/>
            <person name="Cichocki N."/>
            <person name="Clum A."/>
            <person name="Dockter R.B."/>
            <person name="Fauchery L."/>
            <person name="Guy J."/>
            <person name="Iotti M."/>
            <person name="Le Tacon F."/>
            <person name="Lindquist E.A."/>
            <person name="Lipzen A."/>
            <person name="Malagnac F."/>
            <person name="Mello A."/>
            <person name="Molinier V."/>
            <person name="Miyauchi S."/>
            <person name="Poulain J."/>
            <person name="Riccioni C."/>
            <person name="Rubini A."/>
            <person name="Sitrit Y."/>
            <person name="Splivallo R."/>
            <person name="Traeger S."/>
            <person name="Wang M."/>
            <person name="Zifcakova L."/>
            <person name="Wipf D."/>
            <person name="Zambonelli A."/>
            <person name="Paolocci F."/>
            <person name="Nowrousian M."/>
            <person name="Ottonello S."/>
            <person name="Baldrian P."/>
            <person name="Spatafora J.W."/>
            <person name="Henrissat B."/>
            <person name="Nagy L.G."/>
            <person name="Aury J.M."/>
            <person name="Wincker P."/>
            <person name="Grigoriev I.V."/>
            <person name="Bonfante P."/>
            <person name="Martin F.M."/>
        </authorList>
    </citation>
    <scope>NUCLEOTIDE SEQUENCE [LARGE SCALE GENOMIC DNA]</scope>
    <source>
        <strain evidence="2 3">ATCC MYA-4762</strain>
    </source>
</reference>
<feature type="region of interest" description="Disordered" evidence="1">
    <location>
        <begin position="201"/>
        <end position="223"/>
    </location>
</feature>
<name>A0A3N4LCH5_9PEZI</name>
<organism evidence="2 3">
    <name type="scientific">Terfezia boudieri ATCC MYA-4762</name>
    <dbReference type="NCBI Taxonomy" id="1051890"/>
    <lineage>
        <taxon>Eukaryota</taxon>
        <taxon>Fungi</taxon>
        <taxon>Dikarya</taxon>
        <taxon>Ascomycota</taxon>
        <taxon>Pezizomycotina</taxon>
        <taxon>Pezizomycetes</taxon>
        <taxon>Pezizales</taxon>
        <taxon>Pezizaceae</taxon>
        <taxon>Terfezia</taxon>
    </lineage>
</organism>
<feature type="compositionally biased region" description="Basic and acidic residues" evidence="1">
    <location>
        <begin position="26"/>
        <end position="36"/>
    </location>
</feature>
<dbReference type="Proteomes" id="UP000267821">
    <property type="component" value="Unassembled WGS sequence"/>
</dbReference>
<dbReference type="EMBL" id="ML121596">
    <property type="protein sequence ID" value="RPB19169.1"/>
    <property type="molecule type" value="Genomic_DNA"/>
</dbReference>
<evidence type="ECO:0000313" key="3">
    <source>
        <dbReference type="Proteomes" id="UP000267821"/>
    </source>
</evidence>
<sequence length="354" mass="39106">MSLAVKIKRTGQEGGSASEGDGLRLTPEEILRRHFESQFAPLEESEPRRGSKRPREDDTEEEQDGEGDGLSYDEESGDEEANSDEDKYDGFSDISEEDALLHQADEEEDESGPQVVDYTGSRFKPTAILPKAPKSELKAFMSHKVPTLIPTTAPALTPNQTTFSKKRSTKSTPSDSDDEDAATSLKNDLALQRLLRESHLLDPLNSTTSTHPSLAPTGKNRHRAINTRIQALGGVDITKHKMPVPMKYAKAIAKEAREKKRVKVAKDGGIVLEKKTVSEEERRKREKEERKRRENRGFKPAVGKFKNGALMLSKKDIREIEGPKERSGGKGGKGKRSGGKGSKGKYGRKKLGSL</sequence>
<feature type="region of interest" description="Disordered" evidence="1">
    <location>
        <begin position="1"/>
        <end position="129"/>
    </location>
</feature>